<proteinExistence type="predicted"/>
<feature type="domain" description="DUF4365" evidence="1">
    <location>
        <begin position="10"/>
        <end position="114"/>
    </location>
</feature>
<evidence type="ECO:0000313" key="2">
    <source>
        <dbReference type="EMBL" id="SDD51497.1"/>
    </source>
</evidence>
<name>A0A1G6VER1_9BACI</name>
<reference evidence="3" key="1">
    <citation type="submission" date="2016-10" db="EMBL/GenBank/DDBJ databases">
        <authorList>
            <person name="Varghese N."/>
        </authorList>
    </citation>
    <scope>NUCLEOTIDE SEQUENCE [LARGE SCALE GENOMIC DNA]</scope>
    <source>
        <strain evidence="3">KPR-7A</strain>
    </source>
</reference>
<evidence type="ECO:0000259" key="1">
    <source>
        <dbReference type="Pfam" id="PF14280"/>
    </source>
</evidence>
<protein>
    <recommendedName>
        <fullName evidence="1">DUF4365 domain-containing protein</fullName>
    </recommendedName>
</protein>
<dbReference type="RefSeq" id="WP_074651328.1">
    <property type="nucleotide sequence ID" value="NZ_FMZR01000006.1"/>
</dbReference>
<accession>A0A1G6VER1</accession>
<dbReference type="Pfam" id="PF14280">
    <property type="entry name" value="DUF4365"/>
    <property type="match status" value="1"/>
</dbReference>
<gene>
    <name evidence="2" type="ORF">SAMN04487767_106290</name>
</gene>
<dbReference type="EMBL" id="FMZR01000006">
    <property type="protein sequence ID" value="SDD51497.1"/>
    <property type="molecule type" value="Genomic_DNA"/>
</dbReference>
<dbReference type="InterPro" id="IPR025375">
    <property type="entry name" value="DUF4365"/>
</dbReference>
<organism evidence="2 3">
    <name type="scientific">Bacillus wiedmannii</name>
    <dbReference type="NCBI Taxonomy" id="1890302"/>
    <lineage>
        <taxon>Bacteria</taxon>
        <taxon>Bacillati</taxon>
        <taxon>Bacillota</taxon>
        <taxon>Bacilli</taxon>
        <taxon>Bacillales</taxon>
        <taxon>Bacillaceae</taxon>
        <taxon>Bacillus</taxon>
        <taxon>Bacillus cereus group</taxon>
    </lineage>
</organism>
<sequence>MAKLSKALLERLGVAAVTEHANKSETTLRANIPVGDKGISFDGEIEVFKDDTESVQSLIGRVPVQVKGTQVQEFTAGNRTFPMGMDHFQNYYNSQGVIIFVVEIKRNRESKVFYKQLVPTEIHGILQEYGIKKGQGQRRIELRPISETDLASVCIKFMNETKKQPLMLIENKPFEREDYTSYEMTSLTFDPSIGNIFEHDFTLYGVKEKLTVPLDHFRIDALKSEIIETIIIDGVSYELFIETTNMEKEVILLIENSLELNYTIGTSKFDFKLKRLHSLAAQLKVLPLVLDLLTGRNVGFVQLGWTFDLSVTEKEREMSKTYKRLYRTMLQLKEVFQQLDVDETTEFGDETIERNKFINQIDIFNKMMLEDDRSNFKVEFPEEAKYIGFNIGGMKFILFYDPYSKPIFTNAFSQNISNKRISVICNDVETPYTPYTLFDSQSLVCSCNVNIKVIKESFNRIDPFVNDEVAYISNDFCLTCIHAFDLSQNEDFLELADYIYSKYQGDTLTPEILYINQTQIKKRREGELSEADEHRLFSIKQEHAGDIGMNFCTSVLLESKVEAKLLFDKLSREEQERYKAFPIYKLYYDMTTTVLV</sequence>
<dbReference type="Proteomes" id="UP000183507">
    <property type="component" value="Unassembled WGS sequence"/>
</dbReference>
<evidence type="ECO:0000313" key="3">
    <source>
        <dbReference type="Proteomes" id="UP000183507"/>
    </source>
</evidence>
<dbReference type="AlphaFoldDB" id="A0A1G6VER1"/>